<keyword evidence="1" id="KW-1133">Transmembrane helix</keyword>
<name>A0A6P0HL74_9ACTN</name>
<keyword evidence="1" id="KW-0812">Transmembrane</keyword>
<feature type="transmembrane region" description="Helical" evidence="1">
    <location>
        <begin position="6"/>
        <end position="25"/>
    </location>
</feature>
<dbReference type="Proteomes" id="UP000468687">
    <property type="component" value="Unassembled WGS sequence"/>
</dbReference>
<dbReference type="EMBL" id="JAAGXA010000007">
    <property type="protein sequence ID" value="NEN79004.1"/>
    <property type="molecule type" value="Genomic_DNA"/>
</dbReference>
<evidence type="ECO:0000256" key="1">
    <source>
        <dbReference type="SAM" id="Phobius"/>
    </source>
</evidence>
<reference evidence="2 3" key="1">
    <citation type="journal article" date="2014" name="Int. J. Syst. Evol. Microbiol.">
        <title>Nocardioides zeae sp. nov., isolated from the stem of Zea mays.</title>
        <authorList>
            <person name="Glaeser S.P."/>
            <person name="McInroy J.A."/>
            <person name="Busse H.J."/>
            <person name="Kampfer P."/>
        </authorList>
    </citation>
    <scope>NUCLEOTIDE SEQUENCE [LARGE SCALE GENOMIC DNA]</scope>
    <source>
        <strain evidence="2 3">JCM 30728</strain>
    </source>
</reference>
<dbReference type="RefSeq" id="WP_163772534.1">
    <property type="nucleotide sequence ID" value="NZ_JAAGXA010000007.1"/>
</dbReference>
<protein>
    <recommendedName>
        <fullName evidence="4">Integral membrane protein</fullName>
    </recommendedName>
</protein>
<proteinExistence type="predicted"/>
<keyword evidence="1" id="KW-0472">Membrane</keyword>
<feature type="transmembrane region" description="Helical" evidence="1">
    <location>
        <begin position="37"/>
        <end position="56"/>
    </location>
</feature>
<dbReference type="AlphaFoldDB" id="A0A6P0HL74"/>
<comment type="caution">
    <text evidence="2">The sequence shown here is derived from an EMBL/GenBank/DDBJ whole genome shotgun (WGS) entry which is preliminary data.</text>
</comment>
<organism evidence="2 3">
    <name type="scientific">Nocardioides zeae</name>
    <dbReference type="NCBI Taxonomy" id="1457234"/>
    <lineage>
        <taxon>Bacteria</taxon>
        <taxon>Bacillati</taxon>
        <taxon>Actinomycetota</taxon>
        <taxon>Actinomycetes</taxon>
        <taxon>Propionibacteriales</taxon>
        <taxon>Nocardioidaceae</taxon>
        <taxon>Nocardioides</taxon>
    </lineage>
</organism>
<gene>
    <name evidence="2" type="ORF">G3T38_12025</name>
</gene>
<evidence type="ECO:0000313" key="2">
    <source>
        <dbReference type="EMBL" id="NEN79004.1"/>
    </source>
</evidence>
<feature type="transmembrane region" description="Helical" evidence="1">
    <location>
        <begin position="95"/>
        <end position="116"/>
    </location>
</feature>
<keyword evidence="3" id="KW-1185">Reference proteome</keyword>
<sequence>MEILRLVLLLLHVLGFAALIGGLLAQVRDEEKRITPPVRDGIGTAFVAGLLLVGVLEAGDADVDHVKIAVKFAIGLVLLVLVMANVRKPRIPDGLFFGLLTLSIVEVVVAIFVSPVHTF</sequence>
<evidence type="ECO:0000313" key="3">
    <source>
        <dbReference type="Proteomes" id="UP000468687"/>
    </source>
</evidence>
<evidence type="ECO:0008006" key="4">
    <source>
        <dbReference type="Google" id="ProtNLM"/>
    </source>
</evidence>
<accession>A0A6P0HL74</accession>
<feature type="transmembrane region" description="Helical" evidence="1">
    <location>
        <begin position="68"/>
        <end position="86"/>
    </location>
</feature>